<comment type="caution">
    <text evidence="2">The sequence shown here is derived from an EMBL/GenBank/DDBJ whole genome shotgun (WGS) entry which is preliminary data.</text>
</comment>
<sequence length="66" mass="7470">MLGNLTGWHVIVILAVVVLPVLVIAGFAWFGARVYRRRRELAGAEADGRIDELERRVRDLEDDRPA</sequence>
<keyword evidence="1" id="KW-0472">Membrane</keyword>
<name>A0A2M9CIW8_9MICO</name>
<organism evidence="2 3">
    <name type="scientific">Diaminobutyricimonas aerilata</name>
    <dbReference type="NCBI Taxonomy" id="1162967"/>
    <lineage>
        <taxon>Bacteria</taxon>
        <taxon>Bacillati</taxon>
        <taxon>Actinomycetota</taxon>
        <taxon>Actinomycetes</taxon>
        <taxon>Micrococcales</taxon>
        <taxon>Microbacteriaceae</taxon>
        <taxon>Diaminobutyricimonas</taxon>
    </lineage>
</organism>
<dbReference type="EMBL" id="PGFF01000001">
    <property type="protein sequence ID" value="PJJ71805.1"/>
    <property type="molecule type" value="Genomic_DNA"/>
</dbReference>
<reference evidence="2 3" key="1">
    <citation type="submission" date="2017-11" db="EMBL/GenBank/DDBJ databases">
        <title>Genomic Encyclopedia of Archaeal and Bacterial Type Strains, Phase II (KMG-II): From Individual Species to Whole Genera.</title>
        <authorList>
            <person name="Goeker M."/>
        </authorList>
    </citation>
    <scope>NUCLEOTIDE SEQUENCE [LARGE SCALE GENOMIC DNA]</scope>
    <source>
        <strain evidence="2 3">DSM 27393</strain>
    </source>
</reference>
<dbReference type="Proteomes" id="UP000228758">
    <property type="component" value="Unassembled WGS sequence"/>
</dbReference>
<dbReference type="AlphaFoldDB" id="A0A2M9CIW8"/>
<feature type="transmembrane region" description="Helical" evidence="1">
    <location>
        <begin position="6"/>
        <end position="30"/>
    </location>
</feature>
<keyword evidence="3" id="KW-1185">Reference proteome</keyword>
<dbReference type="RefSeq" id="WP_100364067.1">
    <property type="nucleotide sequence ID" value="NZ_PGFF01000001.1"/>
</dbReference>
<keyword evidence="1" id="KW-1133">Transmembrane helix</keyword>
<protein>
    <submittedName>
        <fullName evidence="2">Putative Flp pilus-assembly TadE/G-like protein</fullName>
    </submittedName>
</protein>
<evidence type="ECO:0000313" key="2">
    <source>
        <dbReference type="EMBL" id="PJJ71805.1"/>
    </source>
</evidence>
<gene>
    <name evidence="2" type="ORF">CLV46_1358</name>
</gene>
<proteinExistence type="predicted"/>
<evidence type="ECO:0000256" key="1">
    <source>
        <dbReference type="SAM" id="Phobius"/>
    </source>
</evidence>
<accession>A0A2M9CIW8</accession>
<evidence type="ECO:0000313" key="3">
    <source>
        <dbReference type="Proteomes" id="UP000228758"/>
    </source>
</evidence>
<keyword evidence="1" id="KW-0812">Transmembrane</keyword>